<dbReference type="PANTHER" id="PTHR34272">
    <property type="entry name" value="EXPRESSED PROTEIN"/>
    <property type="match status" value="1"/>
</dbReference>
<dbReference type="InterPro" id="IPR055513">
    <property type="entry name" value="DUF7086"/>
</dbReference>
<dbReference type="PANTHER" id="PTHR34272:SF3">
    <property type="entry name" value="OS01G0693100 PROTEIN"/>
    <property type="match status" value="1"/>
</dbReference>
<sequence>MRSQNGSVKMTMERHGGGGGDGNGDEKRVGCDELDLELSLAPRELRERPAEDPLPPVHVSQELRELLPPQSEQYQQQQQQQESISPSRCLLPLEQRQPSLSSKKSVLFRKLQPLRSSRLRAGPAATSQPRRRGAAPPILSSAEPVLPNRQPPGFSPVMPRARNRSTTTRHVHRSVEQTEFFQSAKYVAPALPPAPPPITAVRPAFASLMESVDLNVQPTHPPVSSPAPPPIGAGRPPFPWAGDRPATIRPINWLRANGITHVHGEVRCGSCGVQKVVSYELESKVGDTRDFMYSLRHYLDDHAQPVWSTAKLLPCDSCGGSGCVGR</sequence>
<evidence type="ECO:0000313" key="3">
    <source>
        <dbReference type="EMBL" id="CAD1828162.1"/>
    </source>
</evidence>
<feature type="compositionally biased region" description="Low complexity" evidence="1">
    <location>
        <begin position="70"/>
        <end position="83"/>
    </location>
</feature>
<feature type="region of interest" description="Disordered" evidence="1">
    <location>
        <begin position="1"/>
        <end position="171"/>
    </location>
</feature>
<dbReference type="EMBL" id="LR862147">
    <property type="protein sequence ID" value="CAD1828162.1"/>
    <property type="molecule type" value="Genomic_DNA"/>
</dbReference>
<evidence type="ECO:0000259" key="2">
    <source>
        <dbReference type="Pfam" id="PF23324"/>
    </source>
</evidence>
<proteinExistence type="predicted"/>
<accession>A0A6V7PBA8</accession>
<reference evidence="3" key="1">
    <citation type="submission" date="2020-07" db="EMBL/GenBank/DDBJ databases">
        <authorList>
            <person name="Lin J."/>
        </authorList>
    </citation>
    <scope>NUCLEOTIDE SEQUENCE</scope>
</reference>
<feature type="compositionally biased region" description="Basic residues" evidence="1">
    <location>
        <begin position="161"/>
        <end position="171"/>
    </location>
</feature>
<evidence type="ECO:0000256" key="1">
    <source>
        <dbReference type="SAM" id="MobiDB-lite"/>
    </source>
</evidence>
<feature type="domain" description="DUF7086" evidence="2">
    <location>
        <begin position="252"/>
        <end position="324"/>
    </location>
</feature>
<dbReference type="Pfam" id="PF23324">
    <property type="entry name" value="DUF7086"/>
    <property type="match status" value="1"/>
</dbReference>
<dbReference type="AlphaFoldDB" id="A0A6V7PBA8"/>
<protein>
    <recommendedName>
        <fullName evidence="2">DUF7086 domain-containing protein</fullName>
    </recommendedName>
</protein>
<name>A0A6V7PBA8_ANACO</name>
<gene>
    <name evidence="3" type="ORF">CB5_LOCUS11373</name>
</gene>
<organism evidence="3">
    <name type="scientific">Ananas comosus var. bracteatus</name>
    <name type="common">red pineapple</name>
    <dbReference type="NCBI Taxonomy" id="296719"/>
    <lineage>
        <taxon>Eukaryota</taxon>
        <taxon>Viridiplantae</taxon>
        <taxon>Streptophyta</taxon>
        <taxon>Embryophyta</taxon>
        <taxon>Tracheophyta</taxon>
        <taxon>Spermatophyta</taxon>
        <taxon>Magnoliopsida</taxon>
        <taxon>Liliopsida</taxon>
        <taxon>Poales</taxon>
        <taxon>Bromeliaceae</taxon>
        <taxon>Bromelioideae</taxon>
        <taxon>Ananas</taxon>
    </lineage>
</organism>